<dbReference type="RefSeq" id="WP_131173593.1">
    <property type="nucleotide sequence ID" value="NZ_QJUI01000004.1"/>
</dbReference>
<evidence type="ECO:0000256" key="6">
    <source>
        <dbReference type="SAM" id="SignalP"/>
    </source>
</evidence>
<dbReference type="AlphaFoldDB" id="A0A4Q9QQI6"/>
<dbReference type="OrthoDB" id="195643at2"/>
<evidence type="ECO:0000256" key="4">
    <source>
        <dbReference type="ARBA" id="ARBA00023139"/>
    </source>
</evidence>
<dbReference type="InterPro" id="IPR047807">
    <property type="entry name" value="YgdI/YgdR-like_SH3-like"/>
</dbReference>
<dbReference type="SUPFAM" id="SSF50182">
    <property type="entry name" value="Sm-like ribonucleoproteins"/>
    <property type="match status" value="1"/>
</dbReference>
<proteinExistence type="predicted"/>
<evidence type="ECO:0000256" key="3">
    <source>
        <dbReference type="ARBA" id="ARBA00023136"/>
    </source>
</evidence>
<dbReference type="EMBL" id="QJUI01000004">
    <property type="protein sequence ID" value="TBU81967.1"/>
    <property type="molecule type" value="Genomic_DNA"/>
</dbReference>
<dbReference type="InterPro" id="IPR010920">
    <property type="entry name" value="LSM_dom_sf"/>
</dbReference>
<sequence length="72" mass="8027">MKQFAIILSAVALAALLSGCSTPSLIILNDGQELQTLDKPKFDKKTGFYEFRQLDGKSNRINKDQVQSIKQL</sequence>
<evidence type="ECO:0000256" key="5">
    <source>
        <dbReference type="ARBA" id="ARBA00023288"/>
    </source>
</evidence>
<dbReference type="NCBIfam" id="NF033216">
    <property type="entry name" value="lipo_YgdI_YgdR"/>
    <property type="match status" value="1"/>
</dbReference>
<keyword evidence="5 8" id="KW-0449">Lipoprotein</keyword>
<dbReference type="Pfam" id="PF06004">
    <property type="entry name" value="DUF903"/>
    <property type="match status" value="1"/>
</dbReference>
<reference evidence="8 9" key="1">
    <citation type="submission" date="2018-06" db="EMBL/GenBank/DDBJ databases">
        <title>Three novel Pseudomonas species isolated from symptomatic oak.</title>
        <authorList>
            <person name="Bueno-Gonzalez V."/>
            <person name="Brady C."/>
        </authorList>
    </citation>
    <scope>NUCLEOTIDE SEQUENCE [LARGE SCALE GENOMIC DNA]</scope>
    <source>
        <strain evidence="8 9">P9A</strain>
    </source>
</reference>
<feature type="domain" description="Lipoprotein YgdI/YgdR-like SH3-like" evidence="7">
    <location>
        <begin position="23"/>
        <end position="70"/>
    </location>
</feature>
<evidence type="ECO:0000256" key="1">
    <source>
        <dbReference type="ARBA" id="ARBA00022475"/>
    </source>
</evidence>
<dbReference type="PANTHER" id="PTHR37011">
    <property type="entry name" value="POT FAMILY PEPTIDE TRANSPORT PROTEIN-RELATED"/>
    <property type="match status" value="1"/>
</dbReference>
<dbReference type="Gene3D" id="2.30.30.100">
    <property type="match status" value="1"/>
</dbReference>
<feature type="signal peptide" evidence="6">
    <location>
        <begin position="1"/>
        <end position="23"/>
    </location>
</feature>
<feature type="chain" id="PRO_5020272369" evidence="6">
    <location>
        <begin position="24"/>
        <end position="72"/>
    </location>
</feature>
<organism evidence="8 9">
    <name type="scientific">Phytopseudomonas daroniae</name>
    <dbReference type="NCBI Taxonomy" id="2487519"/>
    <lineage>
        <taxon>Bacteria</taxon>
        <taxon>Pseudomonadati</taxon>
        <taxon>Pseudomonadota</taxon>
        <taxon>Gammaproteobacteria</taxon>
        <taxon>Pseudomonadales</taxon>
        <taxon>Pseudomonadaceae</taxon>
        <taxon>Phytopseudomonas</taxon>
    </lineage>
</organism>
<evidence type="ECO:0000313" key="8">
    <source>
        <dbReference type="EMBL" id="TBU81967.1"/>
    </source>
</evidence>
<keyword evidence="4" id="KW-0564">Palmitate</keyword>
<dbReference type="PROSITE" id="PS51257">
    <property type="entry name" value="PROKAR_LIPOPROTEIN"/>
    <property type="match status" value="1"/>
</dbReference>
<protein>
    <submittedName>
        <fullName evidence="8">YgdI/YgdR family lipoprotein</fullName>
    </submittedName>
</protein>
<evidence type="ECO:0000313" key="9">
    <source>
        <dbReference type="Proteomes" id="UP000292302"/>
    </source>
</evidence>
<evidence type="ECO:0000259" key="7">
    <source>
        <dbReference type="Pfam" id="PF06004"/>
    </source>
</evidence>
<evidence type="ECO:0000256" key="2">
    <source>
        <dbReference type="ARBA" id="ARBA00022729"/>
    </source>
</evidence>
<dbReference type="InterPro" id="IPR010305">
    <property type="entry name" value="YgdI/YgdR-like"/>
</dbReference>
<comment type="caution">
    <text evidence="8">The sequence shown here is derived from an EMBL/GenBank/DDBJ whole genome shotgun (WGS) entry which is preliminary data.</text>
</comment>
<keyword evidence="9" id="KW-1185">Reference proteome</keyword>
<keyword evidence="1" id="KW-1003">Cell membrane</keyword>
<accession>A0A4Q9QQI6</accession>
<dbReference type="PANTHER" id="PTHR37011:SF1">
    <property type="entry name" value="POT FAMILY PEPTIDE TRANSPORT PROTEIN"/>
    <property type="match status" value="1"/>
</dbReference>
<gene>
    <name evidence="8" type="ORF">DNK06_05465</name>
</gene>
<keyword evidence="3" id="KW-0472">Membrane</keyword>
<keyword evidence="2 6" id="KW-0732">Signal</keyword>
<name>A0A4Q9QQI6_9GAMM</name>
<dbReference type="Proteomes" id="UP000292302">
    <property type="component" value="Unassembled WGS sequence"/>
</dbReference>